<dbReference type="KEGG" id="mass:CR152_27790"/>
<dbReference type="InterPro" id="IPR027417">
    <property type="entry name" value="P-loop_NTPase"/>
</dbReference>
<dbReference type="CDD" id="cd00009">
    <property type="entry name" value="AAA"/>
    <property type="match status" value="1"/>
</dbReference>
<name>A0A2D2DSB9_9BURK</name>
<dbReference type="EMBL" id="CP024608">
    <property type="protein sequence ID" value="ATQ77880.1"/>
    <property type="molecule type" value="Genomic_DNA"/>
</dbReference>
<dbReference type="PANTHER" id="PTHR30050">
    <property type="entry name" value="CHROMOSOMAL REPLICATION INITIATOR PROTEIN DNAA"/>
    <property type="match status" value="1"/>
</dbReference>
<dbReference type="Pfam" id="PF01695">
    <property type="entry name" value="IstB_IS21"/>
    <property type="match status" value="1"/>
</dbReference>
<dbReference type="Gene3D" id="3.40.50.300">
    <property type="entry name" value="P-loop containing nucleotide triphosphate hydrolases"/>
    <property type="match status" value="1"/>
</dbReference>
<evidence type="ECO:0000313" key="3">
    <source>
        <dbReference type="Proteomes" id="UP000229897"/>
    </source>
</evidence>
<dbReference type="InterPro" id="IPR025662">
    <property type="entry name" value="Sigma_54_int_dom_ATP-bd_1"/>
</dbReference>
<dbReference type="AlphaFoldDB" id="A0A2D2DSB9"/>
<proteinExistence type="predicted"/>
<dbReference type="InterPro" id="IPR002611">
    <property type="entry name" value="IstB_ATP-bd"/>
</dbReference>
<dbReference type="Proteomes" id="UP000229897">
    <property type="component" value="Chromosome"/>
</dbReference>
<feature type="domain" description="AAA+ ATPase" evidence="1">
    <location>
        <begin position="110"/>
        <end position="237"/>
    </location>
</feature>
<dbReference type="RefSeq" id="WP_099880426.1">
    <property type="nucleotide sequence ID" value="NZ_CP024608.1"/>
</dbReference>
<dbReference type="InterPro" id="IPR003593">
    <property type="entry name" value="AAA+_ATPase"/>
</dbReference>
<dbReference type="GO" id="GO:0006260">
    <property type="term" value="P:DNA replication"/>
    <property type="evidence" value="ECO:0007669"/>
    <property type="project" value="TreeGrafter"/>
</dbReference>
<protein>
    <recommendedName>
        <fullName evidence="1">AAA+ ATPase domain-containing protein</fullName>
    </recommendedName>
</protein>
<sequence length="255" mass="27805">MNGESLEAVGSFFNDFGGRLAMAAGSCEVHGAASVLVRTGAAWHCPRCLEAEMAADTEAMVLAESRAWRMKVAMIPSKYVGAMFPAATPAQKGVRSTVASFRDFILRERQWATLIMTGETGTGKTLLACEFAQALVSKTPLTVRYITAAGMISEIQATYGSRDGKSSETEIMRFAQYDVLILDEIDAYRATVDADMLLTEIINRRYNEGKPIVAISNQALDGLKQFVGARVHSRLYENSFPCAFTWGDFRRAGAA</sequence>
<organism evidence="2 3">
    <name type="scientific">Massilia violaceinigra</name>
    <dbReference type="NCBI Taxonomy" id="2045208"/>
    <lineage>
        <taxon>Bacteria</taxon>
        <taxon>Pseudomonadati</taxon>
        <taxon>Pseudomonadota</taxon>
        <taxon>Betaproteobacteria</taxon>
        <taxon>Burkholderiales</taxon>
        <taxon>Oxalobacteraceae</taxon>
        <taxon>Telluria group</taxon>
        <taxon>Massilia</taxon>
    </lineage>
</organism>
<reference evidence="2" key="1">
    <citation type="submission" date="2017-10" db="EMBL/GenBank/DDBJ databases">
        <title>Massilia psychrophilum sp. nov., a novel purple-pigmented bacterium isolated from Tianshan glacier, Xinjiang Municipality, China.</title>
        <authorList>
            <person name="Wang H."/>
        </authorList>
    </citation>
    <scope>NUCLEOTIDE SEQUENCE [LARGE SCALE GENOMIC DNA]</scope>
    <source>
        <strain evidence="2">B2</strain>
    </source>
</reference>
<dbReference type="SUPFAM" id="SSF52540">
    <property type="entry name" value="P-loop containing nucleoside triphosphate hydrolases"/>
    <property type="match status" value="1"/>
</dbReference>
<dbReference type="SMART" id="SM00382">
    <property type="entry name" value="AAA"/>
    <property type="match status" value="1"/>
</dbReference>
<evidence type="ECO:0000259" key="1">
    <source>
        <dbReference type="SMART" id="SM00382"/>
    </source>
</evidence>
<dbReference type="PANTHER" id="PTHR30050:SF4">
    <property type="entry name" value="ATP-BINDING PROTEIN RV3427C IN INSERTION SEQUENCE-RELATED"/>
    <property type="match status" value="1"/>
</dbReference>
<gene>
    <name evidence="2" type="ORF">CR152_27790</name>
</gene>
<dbReference type="PROSITE" id="PS00675">
    <property type="entry name" value="SIGMA54_INTERACT_1"/>
    <property type="match status" value="1"/>
</dbReference>
<accession>A0A2D2DSB9</accession>
<dbReference type="OrthoDB" id="8150723at2"/>
<dbReference type="GO" id="GO:0005524">
    <property type="term" value="F:ATP binding"/>
    <property type="evidence" value="ECO:0007669"/>
    <property type="project" value="InterPro"/>
</dbReference>
<keyword evidence="3" id="KW-1185">Reference proteome</keyword>
<evidence type="ECO:0000313" key="2">
    <source>
        <dbReference type="EMBL" id="ATQ77880.1"/>
    </source>
</evidence>